<protein>
    <recommendedName>
        <fullName evidence="2">HTH araC/xylS-type domain-containing protein</fullName>
    </recommendedName>
</protein>
<evidence type="ECO:0008006" key="2">
    <source>
        <dbReference type="Google" id="ProtNLM"/>
    </source>
</evidence>
<accession>A0A644XQX9</accession>
<dbReference type="AlphaFoldDB" id="A0A644XQX9"/>
<gene>
    <name evidence="1" type="ORF">SDC9_65055</name>
</gene>
<dbReference type="EMBL" id="VSSQ01003023">
    <property type="protein sequence ID" value="MPM18642.1"/>
    <property type="molecule type" value="Genomic_DNA"/>
</dbReference>
<organism evidence="1">
    <name type="scientific">bioreactor metagenome</name>
    <dbReference type="NCBI Taxonomy" id="1076179"/>
    <lineage>
        <taxon>unclassified sequences</taxon>
        <taxon>metagenomes</taxon>
        <taxon>ecological metagenomes</taxon>
    </lineage>
</organism>
<sequence>MCKENAIIRETAKKSGVHLWQVAEKLGLAESTFIRRLRHELPAEEQRKVLNAIAEISKEAC</sequence>
<proteinExistence type="predicted"/>
<comment type="caution">
    <text evidence="1">The sequence shown here is derived from an EMBL/GenBank/DDBJ whole genome shotgun (WGS) entry which is preliminary data.</text>
</comment>
<evidence type="ECO:0000313" key="1">
    <source>
        <dbReference type="EMBL" id="MPM18642.1"/>
    </source>
</evidence>
<name>A0A644XQX9_9ZZZZ</name>
<reference evidence="1" key="1">
    <citation type="submission" date="2019-08" db="EMBL/GenBank/DDBJ databases">
        <authorList>
            <person name="Kucharzyk K."/>
            <person name="Murdoch R.W."/>
            <person name="Higgins S."/>
            <person name="Loffler F."/>
        </authorList>
    </citation>
    <scope>NUCLEOTIDE SEQUENCE</scope>
</reference>